<dbReference type="CDD" id="cd02440">
    <property type="entry name" value="AdoMet_MTases"/>
    <property type="match status" value="1"/>
</dbReference>
<dbReference type="PANTHER" id="PTHR43667:SF1">
    <property type="entry name" value="CYCLOPROPANE-FATTY-ACYL-PHOSPHOLIPID SYNTHASE"/>
    <property type="match status" value="1"/>
</dbReference>
<dbReference type="AlphaFoldDB" id="A0AAN7CCN1"/>
<accession>A0AAN7CCN1</accession>
<keyword evidence="1" id="KW-0489">Methyltransferase</keyword>
<reference evidence="6" key="2">
    <citation type="submission" date="2023-05" db="EMBL/GenBank/DDBJ databases">
        <authorList>
            <consortium name="Lawrence Berkeley National Laboratory"/>
            <person name="Steindorff A."/>
            <person name="Hensen N."/>
            <person name="Bonometti L."/>
            <person name="Westerberg I."/>
            <person name="Brannstrom I.O."/>
            <person name="Guillou S."/>
            <person name="Cros-Aarteil S."/>
            <person name="Calhoun S."/>
            <person name="Haridas S."/>
            <person name="Kuo A."/>
            <person name="Mondo S."/>
            <person name="Pangilinan J."/>
            <person name="Riley R."/>
            <person name="Labutti K."/>
            <person name="Andreopoulos B."/>
            <person name="Lipzen A."/>
            <person name="Chen C."/>
            <person name="Yanf M."/>
            <person name="Daum C."/>
            <person name="Ng V."/>
            <person name="Clum A."/>
            <person name="Ohm R."/>
            <person name="Martin F."/>
            <person name="Silar P."/>
            <person name="Natvig D."/>
            <person name="Lalanne C."/>
            <person name="Gautier V."/>
            <person name="Ament-Velasquez S.L."/>
            <person name="Kruys A."/>
            <person name="Hutchinson M.I."/>
            <person name="Powell A.J."/>
            <person name="Barry K."/>
            <person name="Miller A.N."/>
            <person name="Grigoriev I.V."/>
            <person name="Debuchy R."/>
            <person name="Gladieux P."/>
            <person name="Thoren M.H."/>
            <person name="Johannesson H."/>
        </authorList>
    </citation>
    <scope>NUCLEOTIDE SEQUENCE</scope>
    <source>
        <strain evidence="6">CBS 532.94</strain>
    </source>
</reference>
<dbReference type="EMBL" id="MU860060">
    <property type="protein sequence ID" value="KAK4239578.1"/>
    <property type="molecule type" value="Genomic_DNA"/>
</dbReference>
<keyword evidence="4" id="KW-0443">Lipid metabolism</keyword>
<dbReference type="InterPro" id="IPR029063">
    <property type="entry name" value="SAM-dependent_MTases_sf"/>
</dbReference>
<comment type="caution">
    <text evidence="6">The sequence shown here is derived from an EMBL/GenBank/DDBJ whole genome shotgun (WGS) entry which is preliminary data.</text>
</comment>
<dbReference type="GO" id="GO:0008168">
    <property type="term" value="F:methyltransferase activity"/>
    <property type="evidence" value="ECO:0007669"/>
    <property type="project" value="UniProtKB-KW"/>
</dbReference>
<evidence type="ECO:0000313" key="6">
    <source>
        <dbReference type="EMBL" id="KAK4239578.1"/>
    </source>
</evidence>
<feature type="domain" description="Methyltransferase" evidence="5">
    <location>
        <begin position="81"/>
        <end position="177"/>
    </location>
</feature>
<dbReference type="Gene3D" id="3.40.50.150">
    <property type="entry name" value="Vaccinia Virus protein VP39"/>
    <property type="match status" value="1"/>
</dbReference>
<evidence type="ECO:0000313" key="7">
    <source>
        <dbReference type="Proteomes" id="UP001303760"/>
    </source>
</evidence>
<keyword evidence="7" id="KW-1185">Reference proteome</keyword>
<dbReference type="Proteomes" id="UP001303760">
    <property type="component" value="Unassembled WGS sequence"/>
</dbReference>
<dbReference type="GO" id="GO:0032259">
    <property type="term" value="P:methylation"/>
    <property type="evidence" value="ECO:0007669"/>
    <property type="project" value="UniProtKB-KW"/>
</dbReference>
<dbReference type="PANTHER" id="PTHR43667">
    <property type="entry name" value="CYCLOPROPANE-FATTY-ACYL-PHOSPHOLIPID SYNTHASE"/>
    <property type="match status" value="1"/>
</dbReference>
<name>A0AAN7CCN1_9PEZI</name>
<evidence type="ECO:0000259" key="5">
    <source>
        <dbReference type="Pfam" id="PF13649"/>
    </source>
</evidence>
<evidence type="ECO:0000256" key="4">
    <source>
        <dbReference type="ARBA" id="ARBA00023098"/>
    </source>
</evidence>
<gene>
    <name evidence="6" type="ORF">C8A03DRAFT_14031</name>
</gene>
<evidence type="ECO:0000256" key="2">
    <source>
        <dbReference type="ARBA" id="ARBA00022679"/>
    </source>
</evidence>
<evidence type="ECO:0000256" key="1">
    <source>
        <dbReference type="ARBA" id="ARBA00022603"/>
    </source>
</evidence>
<dbReference type="InterPro" id="IPR041698">
    <property type="entry name" value="Methyltransf_25"/>
</dbReference>
<sequence>MSAPIPTPNPPPDLKARLKESYNAIAEAYKDWTALHNVLRTHYTEELCRFLRRDRSRTTNGGGTPPPPGEAGISLARLHALELGCGCGIPVIEMLLAKEMDVIGVDLSSAQVQLTKNHFPTQIQNTQLVVVEKDIMDLTYPPDEFDVVVALYSLIHLPRDEQRVIMERVQRWLKPGGMILMNFSTTEMEGEVVESWLEQDGGWMYWSAWGKEKTLEMIRELNFNVLLEEVKEDEGTDASFVWVIAQKTGPPAEFAPFEEP</sequence>
<organism evidence="6 7">
    <name type="scientific">Achaetomium macrosporum</name>
    <dbReference type="NCBI Taxonomy" id="79813"/>
    <lineage>
        <taxon>Eukaryota</taxon>
        <taxon>Fungi</taxon>
        <taxon>Dikarya</taxon>
        <taxon>Ascomycota</taxon>
        <taxon>Pezizomycotina</taxon>
        <taxon>Sordariomycetes</taxon>
        <taxon>Sordariomycetidae</taxon>
        <taxon>Sordariales</taxon>
        <taxon>Chaetomiaceae</taxon>
        <taxon>Achaetomium</taxon>
    </lineage>
</organism>
<reference evidence="6" key="1">
    <citation type="journal article" date="2023" name="Mol. Phylogenet. Evol.">
        <title>Genome-scale phylogeny and comparative genomics of the fungal order Sordariales.</title>
        <authorList>
            <person name="Hensen N."/>
            <person name="Bonometti L."/>
            <person name="Westerberg I."/>
            <person name="Brannstrom I.O."/>
            <person name="Guillou S."/>
            <person name="Cros-Aarteil S."/>
            <person name="Calhoun S."/>
            <person name="Haridas S."/>
            <person name="Kuo A."/>
            <person name="Mondo S."/>
            <person name="Pangilinan J."/>
            <person name="Riley R."/>
            <person name="LaButti K."/>
            <person name="Andreopoulos B."/>
            <person name="Lipzen A."/>
            <person name="Chen C."/>
            <person name="Yan M."/>
            <person name="Daum C."/>
            <person name="Ng V."/>
            <person name="Clum A."/>
            <person name="Steindorff A."/>
            <person name="Ohm R.A."/>
            <person name="Martin F."/>
            <person name="Silar P."/>
            <person name="Natvig D.O."/>
            <person name="Lalanne C."/>
            <person name="Gautier V."/>
            <person name="Ament-Velasquez S.L."/>
            <person name="Kruys A."/>
            <person name="Hutchinson M.I."/>
            <person name="Powell A.J."/>
            <person name="Barry K."/>
            <person name="Miller A.N."/>
            <person name="Grigoriev I.V."/>
            <person name="Debuchy R."/>
            <person name="Gladieux P."/>
            <person name="Hiltunen Thoren M."/>
            <person name="Johannesson H."/>
        </authorList>
    </citation>
    <scope>NUCLEOTIDE SEQUENCE</scope>
    <source>
        <strain evidence="6">CBS 532.94</strain>
    </source>
</reference>
<keyword evidence="2" id="KW-0808">Transferase</keyword>
<keyword evidence="3" id="KW-0949">S-adenosyl-L-methionine</keyword>
<protein>
    <recommendedName>
        <fullName evidence="5">Methyltransferase domain-containing protein</fullName>
    </recommendedName>
</protein>
<evidence type="ECO:0000256" key="3">
    <source>
        <dbReference type="ARBA" id="ARBA00022691"/>
    </source>
</evidence>
<dbReference type="Pfam" id="PF13649">
    <property type="entry name" value="Methyltransf_25"/>
    <property type="match status" value="1"/>
</dbReference>
<dbReference type="GO" id="GO:0006629">
    <property type="term" value="P:lipid metabolic process"/>
    <property type="evidence" value="ECO:0007669"/>
    <property type="project" value="UniProtKB-KW"/>
</dbReference>
<proteinExistence type="predicted"/>
<dbReference type="SUPFAM" id="SSF53335">
    <property type="entry name" value="S-adenosyl-L-methionine-dependent methyltransferases"/>
    <property type="match status" value="1"/>
</dbReference>
<dbReference type="InterPro" id="IPR050723">
    <property type="entry name" value="CFA/CMAS"/>
</dbReference>